<feature type="region of interest" description="Disordered" evidence="1">
    <location>
        <begin position="416"/>
        <end position="448"/>
    </location>
</feature>
<dbReference type="RefSeq" id="XP_067491749.1">
    <property type="nucleotide sequence ID" value="XM_067633596.1"/>
</dbReference>
<organism evidence="2 3">
    <name type="scientific">Arthrobotrys flagrans</name>
    <name type="common">Nematode-trapping fungus</name>
    <name type="synonym">Trichothecium flagrans</name>
    <dbReference type="NCBI Taxonomy" id="97331"/>
    <lineage>
        <taxon>Eukaryota</taxon>
        <taxon>Fungi</taxon>
        <taxon>Dikarya</taxon>
        <taxon>Ascomycota</taxon>
        <taxon>Pezizomycotina</taxon>
        <taxon>Orbiliomycetes</taxon>
        <taxon>Orbiliales</taxon>
        <taxon>Orbiliaceae</taxon>
        <taxon>Arthrobotrys</taxon>
    </lineage>
</organism>
<accession>A0A437A529</accession>
<evidence type="ECO:0000313" key="3">
    <source>
        <dbReference type="Proteomes" id="UP000283090"/>
    </source>
</evidence>
<protein>
    <submittedName>
        <fullName evidence="2">Uncharacterized protein</fullName>
    </submittedName>
</protein>
<dbReference type="OrthoDB" id="5318161at2759"/>
<gene>
    <name evidence="2" type="ORF">DFL_004494</name>
</gene>
<dbReference type="GeneID" id="93586805"/>
<proteinExistence type="predicted"/>
<dbReference type="VEuPathDB" id="FungiDB:DFL_004494"/>
<keyword evidence="3" id="KW-1185">Reference proteome</keyword>
<sequence>MSSSYSYFLACPPEIHLEILDRLKGDWNQNALKKFSKVSKLCRDRALPFLFVGLWLNRESLAAFSDGGALSSIRSSVRTLYISNRRVRRGKVYDSSNLVEFLTLHAKSLHLFPSATNISIFSEFAVPSYIQNNLYIALWRAISSFPNFKNITLTHDSYRFRARQFRDPPRDLYKIFMLKLTPEAREFLGPVEISDEDLQNGIAFPQQAFETLDINIYELELQRQPGFSSKTFFFGHCSETLKSLNLRVDSTPAVAGQNSTPITIRFPNVTKIKLKGRFCGSCAKGLTWFAQTCPNVESFKLHLSDKYRSGLSLAEYEEFTPMHKLKFLEIPWPRGETERYKKPELNKFIRDLMYAGLENLETVSFARLPLWNKYANDYIFRGCRIERGYEDKGTKIWWKKSYRHIEVNLKGLIPDQTEFEGGEDSGDDWDENPPEGAELNAEWRVGGN</sequence>
<feature type="compositionally biased region" description="Acidic residues" evidence="1">
    <location>
        <begin position="417"/>
        <end position="433"/>
    </location>
</feature>
<dbReference type="EMBL" id="SAEB01000006">
    <property type="protein sequence ID" value="RVD86205.1"/>
    <property type="molecule type" value="Genomic_DNA"/>
</dbReference>
<dbReference type="Proteomes" id="UP000283090">
    <property type="component" value="Unassembled WGS sequence"/>
</dbReference>
<reference evidence="2 3" key="1">
    <citation type="submission" date="2019-01" db="EMBL/GenBank/DDBJ databases">
        <title>Intercellular communication is required for trap formation in the nematode-trapping fungus Duddingtonia flagrans.</title>
        <authorList>
            <person name="Youssar L."/>
            <person name="Wernet V."/>
            <person name="Hensel N."/>
            <person name="Hildebrandt H.-G."/>
            <person name="Fischer R."/>
        </authorList>
    </citation>
    <scope>NUCLEOTIDE SEQUENCE [LARGE SCALE GENOMIC DNA]</scope>
    <source>
        <strain evidence="2 3">CBS H-5679</strain>
    </source>
</reference>
<comment type="caution">
    <text evidence="2">The sequence shown here is derived from an EMBL/GenBank/DDBJ whole genome shotgun (WGS) entry which is preliminary data.</text>
</comment>
<evidence type="ECO:0000313" key="2">
    <source>
        <dbReference type="EMBL" id="RVD86205.1"/>
    </source>
</evidence>
<evidence type="ECO:0000256" key="1">
    <source>
        <dbReference type="SAM" id="MobiDB-lite"/>
    </source>
</evidence>
<name>A0A437A529_ARTFL</name>
<dbReference type="AlphaFoldDB" id="A0A437A529"/>